<feature type="domain" description="NTF2" evidence="3">
    <location>
        <begin position="6"/>
        <end position="117"/>
    </location>
</feature>
<dbReference type="CDD" id="cd00780">
    <property type="entry name" value="NTF2"/>
    <property type="match status" value="1"/>
</dbReference>
<dbReference type="OrthoDB" id="6507044at2759"/>
<keyword evidence="5" id="KW-1185">Reference proteome</keyword>
<dbReference type="EMBL" id="ATMH01000172">
    <property type="protein sequence ID" value="EPY37125.1"/>
    <property type="molecule type" value="Genomic_DNA"/>
</dbReference>
<dbReference type="Gene3D" id="3.10.450.50">
    <property type="match status" value="1"/>
</dbReference>
<comment type="subcellular location">
    <subcellularLocation>
        <location evidence="2">Cytoplasm</location>
    </subcellularLocation>
    <subcellularLocation>
        <location evidence="2">Nucleus</location>
    </subcellularLocation>
</comment>
<dbReference type="GO" id="GO:0051028">
    <property type="term" value="P:mRNA transport"/>
    <property type="evidence" value="ECO:0007669"/>
    <property type="project" value="UniProtKB-UniRule"/>
</dbReference>
<dbReference type="GO" id="GO:0005737">
    <property type="term" value="C:cytoplasm"/>
    <property type="evidence" value="ECO:0007669"/>
    <property type="project" value="UniProtKB-SubCell"/>
</dbReference>
<dbReference type="InterPro" id="IPR032710">
    <property type="entry name" value="NTF2-like_dom_sf"/>
</dbReference>
<evidence type="ECO:0000313" key="5">
    <source>
        <dbReference type="Proteomes" id="UP000015354"/>
    </source>
</evidence>
<evidence type="ECO:0000259" key="3">
    <source>
        <dbReference type="PROSITE" id="PS50177"/>
    </source>
</evidence>
<dbReference type="GO" id="GO:0005635">
    <property type="term" value="C:nuclear envelope"/>
    <property type="evidence" value="ECO:0007669"/>
    <property type="project" value="UniProtKB-ARBA"/>
</dbReference>
<dbReference type="SUPFAM" id="SSF54427">
    <property type="entry name" value="NTF2-like"/>
    <property type="match status" value="1"/>
</dbReference>
<dbReference type="GO" id="GO:0006606">
    <property type="term" value="P:protein import into nucleus"/>
    <property type="evidence" value="ECO:0007669"/>
    <property type="project" value="UniProtKB-ARBA"/>
</dbReference>
<dbReference type="InterPro" id="IPR018222">
    <property type="entry name" value="Nuclear_transport_factor_2_euk"/>
</dbReference>
<dbReference type="PANTHER" id="PTHR12612">
    <property type="entry name" value="NUCLEAR TRANSPORT FACTOR 2"/>
    <property type="match status" value="1"/>
</dbReference>
<dbReference type="PROSITE" id="PS50177">
    <property type="entry name" value="NTF2_DOMAIN"/>
    <property type="match status" value="1"/>
</dbReference>
<dbReference type="InterPro" id="IPR045875">
    <property type="entry name" value="NTF2"/>
</dbReference>
<dbReference type="Proteomes" id="UP000015354">
    <property type="component" value="Unassembled WGS sequence"/>
</dbReference>
<proteinExistence type="predicted"/>
<organism evidence="4 5">
    <name type="scientific">Strigomonas culicis</name>
    <dbReference type="NCBI Taxonomy" id="28005"/>
    <lineage>
        <taxon>Eukaryota</taxon>
        <taxon>Discoba</taxon>
        <taxon>Euglenozoa</taxon>
        <taxon>Kinetoplastea</taxon>
        <taxon>Metakinetoplastina</taxon>
        <taxon>Trypanosomatida</taxon>
        <taxon>Trypanosomatidae</taxon>
        <taxon>Strigomonadinae</taxon>
        <taxon>Strigomonas</taxon>
    </lineage>
</organism>
<gene>
    <name evidence="4" type="ORF">STCU_00172</name>
</gene>
<dbReference type="Pfam" id="PF02136">
    <property type="entry name" value="NTF2"/>
    <property type="match status" value="1"/>
</dbReference>
<evidence type="ECO:0000313" key="4">
    <source>
        <dbReference type="EMBL" id="EPY37125.1"/>
    </source>
</evidence>
<keyword evidence="2" id="KW-0653">Protein transport</keyword>
<accession>S9WMF7</accession>
<evidence type="ECO:0000256" key="1">
    <source>
        <dbReference type="ARBA" id="ARBA00022490"/>
    </source>
</evidence>
<keyword evidence="1 2" id="KW-0963">Cytoplasm</keyword>
<dbReference type="AlphaFoldDB" id="S9WMF7"/>
<sequence length="126" mass="14249">MSFEQIGSSFIEQYYTFFSTQRPMLAGVYRPTSLLTWQNEQIQGAESIMARFEQLQFNESVFKKDSVDCQPLGTGVLVVVNGEVALQGERYALKFNDVFHLANEGQSWYIANQIFNIVGGGTQMSE</sequence>
<protein>
    <recommendedName>
        <fullName evidence="2">Nuclear transport factor 2</fullName>
        <shortName evidence="2">NTF-2</shortName>
    </recommendedName>
</protein>
<dbReference type="FunFam" id="3.10.450.50:FF:000005">
    <property type="entry name" value="Nuclear transport factor 2"/>
    <property type="match status" value="1"/>
</dbReference>
<keyword evidence="2" id="KW-0539">Nucleus</keyword>
<name>S9WMF7_9TRYP</name>
<comment type="function">
    <text evidence="2">Has a role in nuclear-cytoplasmic transport of proteins and mRNAs.</text>
</comment>
<evidence type="ECO:0000256" key="2">
    <source>
        <dbReference type="RuleBase" id="RU369002"/>
    </source>
</evidence>
<dbReference type="InterPro" id="IPR002075">
    <property type="entry name" value="NTF2_dom"/>
</dbReference>
<comment type="caution">
    <text evidence="4">The sequence shown here is derived from an EMBL/GenBank/DDBJ whole genome shotgun (WGS) entry which is preliminary data.</text>
</comment>
<keyword evidence="2" id="KW-0813">Transport</keyword>
<reference evidence="4 5" key="1">
    <citation type="journal article" date="2013" name="PLoS ONE">
        <title>Predicting the Proteins of Angomonas deanei, Strigomonas culicis and Their Respective Endosymbionts Reveals New Aspects of the Trypanosomatidae Family.</title>
        <authorList>
            <person name="Motta M.C."/>
            <person name="Martins A.C."/>
            <person name="de Souza S.S."/>
            <person name="Catta-Preta C.M."/>
            <person name="Silva R."/>
            <person name="Klein C.C."/>
            <person name="de Almeida L.G."/>
            <person name="de Lima Cunha O."/>
            <person name="Ciapina L.P."/>
            <person name="Brocchi M."/>
            <person name="Colabardini A.C."/>
            <person name="de Araujo Lima B."/>
            <person name="Machado C.R."/>
            <person name="de Almeida Soares C.M."/>
            <person name="Probst C.M."/>
            <person name="de Menezes C.B."/>
            <person name="Thompson C.E."/>
            <person name="Bartholomeu D.C."/>
            <person name="Gradia D.F."/>
            <person name="Pavoni D.P."/>
            <person name="Grisard E.C."/>
            <person name="Fantinatti-Garboggini F."/>
            <person name="Marchini F.K."/>
            <person name="Rodrigues-Luiz G.F."/>
            <person name="Wagner G."/>
            <person name="Goldman G.H."/>
            <person name="Fietto J.L."/>
            <person name="Elias M.C."/>
            <person name="Goldman M.H."/>
            <person name="Sagot M.F."/>
            <person name="Pereira M."/>
            <person name="Stoco P.H."/>
            <person name="de Mendonca-Neto R.P."/>
            <person name="Teixeira S.M."/>
            <person name="Maciel T.E."/>
            <person name="de Oliveira Mendes T.A."/>
            <person name="Urmenyi T.P."/>
            <person name="de Souza W."/>
            <person name="Schenkman S."/>
            <person name="de Vasconcelos A.T."/>
        </authorList>
    </citation>
    <scope>NUCLEOTIDE SEQUENCE [LARGE SCALE GENOMIC DNA]</scope>
</reference>